<accession>A0A6J5MV03</accession>
<proteinExistence type="predicted"/>
<name>A0A6J5MV03_9CAUD</name>
<dbReference type="EMBL" id="LR796527">
    <property type="protein sequence ID" value="CAB4149811.1"/>
    <property type="molecule type" value="Genomic_DNA"/>
</dbReference>
<evidence type="ECO:0000313" key="1">
    <source>
        <dbReference type="EMBL" id="CAB4149811.1"/>
    </source>
</evidence>
<reference evidence="1" key="1">
    <citation type="submission" date="2020-04" db="EMBL/GenBank/DDBJ databases">
        <authorList>
            <person name="Chiriac C."/>
            <person name="Salcher M."/>
            <person name="Ghai R."/>
            <person name="Kavagutti S V."/>
        </authorList>
    </citation>
    <scope>NUCLEOTIDE SEQUENCE</scope>
</reference>
<organism evidence="1">
    <name type="scientific">uncultured Caudovirales phage</name>
    <dbReference type="NCBI Taxonomy" id="2100421"/>
    <lineage>
        <taxon>Viruses</taxon>
        <taxon>Duplodnaviria</taxon>
        <taxon>Heunggongvirae</taxon>
        <taxon>Uroviricota</taxon>
        <taxon>Caudoviricetes</taxon>
        <taxon>Peduoviridae</taxon>
        <taxon>Maltschvirus</taxon>
        <taxon>Maltschvirus maltsch</taxon>
    </lineage>
</organism>
<sequence length="74" mass="8346">MTKEAAAVRATELIVMTTGFNREEAAQVFADEFFKIHGDATRAEHDKIEKFIGTAKFQQVRAMIARAQAKWMGK</sequence>
<gene>
    <name evidence="1" type="ORF">UFOVP558_35</name>
</gene>
<protein>
    <submittedName>
        <fullName evidence="1">Uncharacterized protein</fullName>
    </submittedName>
</protein>